<organism evidence="1 3">
    <name type="scientific">Didymodactylos carnosus</name>
    <dbReference type="NCBI Taxonomy" id="1234261"/>
    <lineage>
        <taxon>Eukaryota</taxon>
        <taxon>Metazoa</taxon>
        <taxon>Spiralia</taxon>
        <taxon>Gnathifera</taxon>
        <taxon>Rotifera</taxon>
        <taxon>Eurotatoria</taxon>
        <taxon>Bdelloidea</taxon>
        <taxon>Philodinida</taxon>
        <taxon>Philodinidae</taxon>
        <taxon>Didymodactylos</taxon>
    </lineage>
</organism>
<sequence>MNDENSFCYRSVHKKLLDDIDIVVNYYENDISILIQWTFSKPDVQKWLFNYVDEEKTLDMNTPLLFYICQSSTSSNMAFHKNFLYLDNSLFHILFSYLIDSKKNSTNNRIILVCLPDGRILALPEYPINQTHHDYYMWHQFPLSSQCITITGILYYANLLDAVLSTTNSTSDLPLDTPVNHLVCCEKNGSMVIFACNFVRRVLLDRSISHACTYKEHLVYITENDIRYVSYGELLKPSNDDVMKACKTLKIGKYNQVRVDGQDLIVRCRNGRFERLTDFISSSTNLHDSVCSINYSNDELLKQIGHLLKKLACLVTTIADLQTNFTLLERSLNKIQDFFKKLNVNTCLQLKSVTTNSKENYDNIMYHYVEFQLSMTDRQSKLQPNDLMLLLICRLSNTHVHLCQTMVTSFSSIKCSIPTVTCLCQPILMLKPSIVYGHKFMDKITLCQILKPILLFPNEKITQTSSLMTNISTLSFSTKIEKYFQRHFNNKFKYSNENQIITKHKIELIMKNESAINFKKSHVQLPKRIIICGTIIELECHYEDNKTEIENTMVDTSAYRILLSCSSLHRFLIYFSSLTEILSANNNISQKYHVKNVDVLPVESLLKDAHNYLLTTSLSSSQKLSDTLSDTLILNLLQIRIYFALIRLGSNFTVKMF</sequence>
<evidence type="ECO:0000313" key="2">
    <source>
        <dbReference type="EMBL" id="CAF3720100.1"/>
    </source>
</evidence>
<comment type="caution">
    <text evidence="1">The sequence shown here is derived from an EMBL/GenBank/DDBJ whole genome shotgun (WGS) entry which is preliminary data.</text>
</comment>
<evidence type="ECO:0000313" key="1">
    <source>
        <dbReference type="EMBL" id="CAF0943838.1"/>
    </source>
</evidence>
<dbReference type="EMBL" id="CAJNOQ010002183">
    <property type="protein sequence ID" value="CAF0943838.1"/>
    <property type="molecule type" value="Genomic_DNA"/>
</dbReference>
<proteinExistence type="predicted"/>
<dbReference type="EMBL" id="CAJOBC010002183">
    <property type="protein sequence ID" value="CAF3720100.1"/>
    <property type="molecule type" value="Genomic_DNA"/>
</dbReference>
<dbReference type="Proteomes" id="UP000681722">
    <property type="component" value="Unassembled WGS sequence"/>
</dbReference>
<protein>
    <submittedName>
        <fullName evidence="1">Uncharacterized protein</fullName>
    </submittedName>
</protein>
<gene>
    <name evidence="1" type="ORF">GPM918_LOCUS10858</name>
    <name evidence="2" type="ORF">SRO942_LOCUS10859</name>
</gene>
<dbReference type="Proteomes" id="UP000663829">
    <property type="component" value="Unassembled WGS sequence"/>
</dbReference>
<dbReference type="AlphaFoldDB" id="A0A814CQ46"/>
<reference evidence="1" key="1">
    <citation type="submission" date="2021-02" db="EMBL/GenBank/DDBJ databases">
        <authorList>
            <person name="Nowell W R."/>
        </authorList>
    </citation>
    <scope>NUCLEOTIDE SEQUENCE</scope>
</reference>
<name>A0A814CQ46_9BILA</name>
<keyword evidence="3" id="KW-1185">Reference proteome</keyword>
<dbReference type="OrthoDB" id="10022084at2759"/>
<evidence type="ECO:0000313" key="3">
    <source>
        <dbReference type="Proteomes" id="UP000663829"/>
    </source>
</evidence>
<accession>A0A814CQ46</accession>